<protein>
    <recommendedName>
        <fullName evidence="2">tRNA-guanine(15) transglycosylase-like domain-containing protein</fullName>
    </recommendedName>
</protein>
<keyword evidence="4" id="KW-1185">Reference proteome</keyword>
<dbReference type="EMBL" id="KL198020">
    <property type="protein sequence ID" value="KDQ19073.1"/>
    <property type="molecule type" value="Genomic_DNA"/>
</dbReference>
<evidence type="ECO:0000313" key="3">
    <source>
        <dbReference type="EMBL" id="KDQ19073.1"/>
    </source>
</evidence>
<dbReference type="Pfam" id="PF01702">
    <property type="entry name" value="TGT"/>
    <property type="match status" value="1"/>
</dbReference>
<dbReference type="STRING" id="930990.A0A067MTJ4"/>
<dbReference type="AlphaFoldDB" id="A0A067MTJ4"/>
<evidence type="ECO:0000313" key="4">
    <source>
        <dbReference type="Proteomes" id="UP000027195"/>
    </source>
</evidence>
<evidence type="ECO:0000256" key="1">
    <source>
        <dbReference type="SAM" id="MobiDB-lite"/>
    </source>
</evidence>
<dbReference type="HOGENOM" id="CLU_019834_0_0_1"/>
<accession>A0A067MTJ4</accession>
<dbReference type="PANTHER" id="PTHR46064:SF1">
    <property type="entry name" value="QUEUINE TRNA-RIBOSYLTRANSFERASE ACCESSORY SUBUNIT 2"/>
    <property type="match status" value="1"/>
</dbReference>
<gene>
    <name evidence="3" type="ORF">BOTBODRAFT_153991</name>
</gene>
<dbReference type="Proteomes" id="UP000027195">
    <property type="component" value="Unassembled WGS sequence"/>
</dbReference>
<evidence type="ECO:0000259" key="2">
    <source>
        <dbReference type="Pfam" id="PF01702"/>
    </source>
</evidence>
<dbReference type="PANTHER" id="PTHR46064">
    <property type="entry name" value="QUEUINE TRNA-RIBOSYLTRANSFERASE ACCESSORY SUBUNIT 2"/>
    <property type="match status" value="1"/>
</dbReference>
<name>A0A067MTJ4_BOTB1</name>
<dbReference type="Gene3D" id="3.20.20.105">
    <property type="entry name" value="Queuine tRNA-ribosyltransferase-like"/>
    <property type="match status" value="1"/>
</dbReference>
<dbReference type="InParanoid" id="A0A067MTJ4"/>
<feature type="compositionally biased region" description="Basic and acidic residues" evidence="1">
    <location>
        <begin position="499"/>
        <end position="511"/>
    </location>
</feature>
<sequence>MVKMTNSPPSSAFVFRILSPSITPPNFCAPRLGRLSFVRAADKDIDIATPNFITSTSRGVVPHLSRDHVQKTSAIGWVHIPFESFLASSPPVPTLQPGAHKLHSFLGFSRDRYILSLSLRDPCDDNPMPPNANTHVVAQSLRGACKVTPALYRSHASSVQPDIIFALADIPHTPSQLPSQKRTTKSIERTLRWLAELLMPKASSPPLSNIFVPLLGGNVIAAREAFSTQLQEPLEGLEAAALPQLRTLDDGVSGYVLDLLPLRLTSTTAPSASGIGDVVPHVQASLRSLPFTRPRIATAPISPHEILRLVSRGGIDLFDSNWVQQAADWGVALDFQFPVVDIPRRPVKLHMGRNIYDDQYAMDFESLSGASGARCPCIACSPSFSPEPIVHSDLDASSYVLDAELSTSPLPVTRAYVHHLLHTHEMSSHALLAAHNLSILSGFFAGIREVVGRGGEALEAEIAKFEERYDEGTSKLMMEEAKRDWEAVDRARGKGRLKREKEDKDKLGESE</sequence>
<dbReference type="InterPro" id="IPR036511">
    <property type="entry name" value="TGT-like_sf"/>
</dbReference>
<dbReference type="InterPro" id="IPR050852">
    <property type="entry name" value="Queuine_tRNA-ribosyltrfase"/>
</dbReference>
<dbReference type="GO" id="GO:0006400">
    <property type="term" value="P:tRNA modification"/>
    <property type="evidence" value="ECO:0007669"/>
    <property type="project" value="InterPro"/>
</dbReference>
<proteinExistence type="predicted"/>
<dbReference type="InterPro" id="IPR002616">
    <property type="entry name" value="tRNA_ribo_trans-like"/>
</dbReference>
<dbReference type="OrthoDB" id="27601at2759"/>
<reference evidence="4" key="1">
    <citation type="journal article" date="2014" name="Proc. Natl. Acad. Sci. U.S.A.">
        <title>Extensive sampling of basidiomycete genomes demonstrates inadequacy of the white-rot/brown-rot paradigm for wood decay fungi.</title>
        <authorList>
            <person name="Riley R."/>
            <person name="Salamov A.A."/>
            <person name="Brown D.W."/>
            <person name="Nagy L.G."/>
            <person name="Floudas D."/>
            <person name="Held B.W."/>
            <person name="Levasseur A."/>
            <person name="Lombard V."/>
            <person name="Morin E."/>
            <person name="Otillar R."/>
            <person name="Lindquist E.A."/>
            <person name="Sun H."/>
            <person name="LaButti K.M."/>
            <person name="Schmutz J."/>
            <person name="Jabbour D."/>
            <person name="Luo H."/>
            <person name="Baker S.E."/>
            <person name="Pisabarro A.G."/>
            <person name="Walton J.D."/>
            <person name="Blanchette R.A."/>
            <person name="Henrissat B."/>
            <person name="Martin F."/>
            <person name="Cullen D."/>
            <person name="Hibbett D.S."/>
            <person name="Grigoriev I.V."/>
        </authorList>
    </citation>
    <scope>NUCLEOTIDE SEQUENCE [LARGE SCALE GENOMIC DNA]</scope>
    <source>
        <strain evidence="4">FD-172 SS1</strain>
    </source>
</reference>
<dbReference type="FunCoup" id="A0A067MTJ4">
    <property type="interactions" value="411"/>
</dbReference>
<organism evidence="3 4">
    <name type="scientific">Botryobasidium botryosum (strain FD-172 SS1)</name>
    <dbReference type="NCBI Taxonomy" id="930990"/>
    <lineage>
        <taxon>Eukaryota</taxon>
        <taxon>Fungi</taxon>
        <taxon>Dikarya</taxon>
        <taxon>Basidiomycota</taxon>
        <taxon>Agaricomycotina</taxon>
        <taxon>Agaricomycetes</taxon>
        <taxon>Cantharellales</taxon>
        <taxon>Botryobasidiaceae</taxon>
        <taxon>Botryobasidium</taxon>
    </lineage>
</organism>
<feature type="region of interest" description="Disordered" evidence="1">
    <location>
        <begin position="489"/>
        <end position="511"/>
    </location>
</feature>
<dbReference type="SUPFAM" id="SSF51713">
    <property type="entry name" value="tRNA-guanine transglycosylase"/>
    <property type="match status" value="1"/>
</dbReference>
<feature type="domain" description="tRNA-guanine(15) transglycosylase-like" evidence="2">
    <location>
        <begin position="30"/>
        <end position="454"/>
    </location>
</feature>